<feature type="region of interest" description="Disordered" evidence="1">
    <location>
        <begin position="37"/>
        <end position="58"/>
    </location>
</feature>
<comment type="caution">
    <text evidence="3">The sequence shown here is derived from an EMBL/GenBank/DDBJ whole genome shotgun (WGS) entry which is preliminary data.</text>
</comment>
<proteinExistence type="predicted"/>
<accession>A0ABD3QZF1</accession>
<sequence>MRNETLALLYLALARHTTSSTPRLNDAPPLLLFLRSPSRHPLRRPPPPPPRWRPSSRLRGASGYCSRCQREHGIPTTPEALAAAADLASALEITGRLDFDAEAGVGGGVGGGGGGGGGGPDPRFSVRCLVEERGKMLGVLVATAPRAVVAAGGGPGVVVLRAFSGKLNGHWTVPGWAPALYATERFGGAPEDIPPFAELQRAVTDAMALEADLVARGDRGAAASAKLRRQDLSRRGMAVLRSAQVVRNYRGDRRTVERAFLAGKAKVPAGTGDCCATKLVAWAQSRGLRPTGIAEFYFGKRARDSTRVRENVWYDACEPRCRQVLGFMLCGLENELDVGISSVSQPFFTWSVPRKEDCDGLD</sequence>
<evidence type="ECO:0000313" key="3">
    <source>
        <dbReference type="EMBL" id="KAL3805735.1"/>
    </source>
</evidence>
<keyword evidence="4" id="KW-1185">Reference proteome</keyword>
<keyword evidence="2" id="KW-0732">Signal</keyword>
<feature type="signal peptide" evidence="2">
    <location>
        <begin position="1"/>
        <end position="19"/>
    </location>
</feature>
<dbReference type="EMBL" id="JALLAZ020000021">
    <property type="protein sequence ID" value="KAL3805735.1"/>
    <property type="molecule type" value="Genomic_DNA"/>
</dbReference>
<organism evidence="3 4">
    <name type="scientific">Stephanodiscus triporus</name>
    <dbReference type="NCBI Taxonomy" id="2934178"/>
    <lineage>
        <taxon>Eukaryota</taxon>
        <taxon>Sar</taxon>
        <taxon>Stramenopiles</taxon>
        <taxon>Ochrophyta</taxon>
        <taxon>Bacillariophyta</taxon>
        <taxon>Coscinodiscophyceae</taxon>
        <taxon>Thalassiosirophycidae</taxon>
        <taxon>Stephanodiscales</taxon>
        <taxon>Stephanodiscaceae</taxon>
        <taxon>Stephanodiscus</taxon>
    </lineage>
</organism>
<reference evidence="3 4" key="1">
    <citation type="submission" date="2024-10" db="EMBL/GenBank/DDBJ databases">
        <title>Updated reference genomes for cyclostephanoid diatoms.</title>
        <authorList>
            <person name="Roberts W.R."/>
            <person name="Alverson A.J."/>
        </authorList>
    </citation>
    <scope>NUCLEOTIDE SEQUENCE [LARGE SCALE GENOMIC DNA]</scope>
    <source>
        <strain evidence="3 4">AJA276-08</strain>
    </source>
</reference>
<protein>
    <submittedName>
        <fullName evidence="3">Uncharacterized protein</fullName>
    </submittedName>
</protein>
<feature type="chain" id="PRO_5044820963" evidence="2">
    <location>
        <begin position="20"/>
        <end position="362"/>
    </location>
</feature>
<evidence type="ECO:0000256" key="2">
    <source>
        <dbReference type="SAM" id="SignalP"/>
    </source>
</evidence>
<evidence type="ECO:0000256" key="1">
    <source>
        <dbReference type="SAM" id="MobiDB-lite"/>
    </source>
</evidence>
<dbReference type="Proteomes" id="UP001530315">
    <property type="component" value="Unassembled WGS sequence"/>
</dbReference>
<dbReference type="AlphaFoldDB" id="A0ABD3QZF1"/>
<gene>
    <name evidence="3" type="ORF">ACHAW5_010938</name>
</gene>
<evidence type="ECO:0000313" key="4">
    <source>
        <dbReference type="Proteomes" id="UP001530315"/>
    </source>
</evidence>
<name>A0ABD3QZF1_9STRA</name>